<evidence type="ECO:0000256" key="1">
    <source>
        <dbReference type="ARBA" id="ARBA00007613"/>
    </source>
</evidence>
<gene>
    <name evidence="4" type="primary">nodT</name>
    <name evidence="4" type="ORF">GCM10007094_18030</name>
</gene>
<dbReference type="NCBIfam" id="TIGR01845">
    <property type="entry name" value="outer_NodT"/>
    <property type="match status" value="1"/>
</dbReference>
<dbReference type="Pfam" id="PF02321">
    <property type="entry name" value="OEP"/>
    <property type="match status" value="2"/>
</dbReference>
<keyword evidence="2" id="KW-1134">Transmembrane beta strand</keyword>
<dbReference type="InterPro" id="IPR003423">
    <property type="entry name" value="OMP_efflux"/>
</dbReference>
<keyword evidence="2" id="KW-0564">Palmitate</keyword>
<evidence type="ECO:0000256" key="2">
    <source>
        <dbReference type="RuleBase" id="RU362097"/>
    </source>
</evidence>
<dbReference type="PROSITE" id="PS51257">
    <property type="entry name" value="PROKAR_LIPOPROTEIN"/>
    <property type="match status" value="1"/>
</dbReference>
<reference evidence="5" key="1">
    <citation type="journal article" date="2019" name="Int. J. Syst. Evol. Microbiol.">
        <title>The Global Catalogue of Microorganisms (GCM) 10K type strain sequencing project: providing services to taxonomists for standard genome sequencing and annotation.</title>
        <authorList>
            <consortium name="The Broad Institute Genomics Platform"/>
            <consortium name="The Broad Institute Genome Sequencing Center for Infectious Disease"/>
            <person name="Wu L."/>
            <person name="Ma J."/>
        </authorList>
    </citation>
    <scope>NUCLEOTIDE SEQUENCE [LARGE SCALE GENOMIC DNA]</scope>
    <source>
        <strain evidence="5">KCTC 12861</strain>
    </source>
</reference>
<comment type="similarity">
    <text evidence="1 2">Belongs to the outer membrane factor (OMF) (TC 1.B.17) family.</text>
</comment>
<organism evidence="4 5">
    <name type="scientific">Pseudovibrio japonicus</name>
    <dbReference type="NCBI Taxonomy" id="366534"/>
    <lineage>
        <taxon>Bacteria</taxon>
        <taxon>Pseudomonadati</taxon>
        <taxon>Pseudomonadota</taxon>
        <taxon>Alphaproteobacteria</taxon>
        <taxon>Hyphomicrobiales</taxon>
        <taxon>Stappiaceae</taxon>
        <taxon>Pseudovibrio</taxon>
    </lineage>
</organism>
<feature type="signal peptide" evidence="2">
    <location>
        <begin position="1"/>
        <end position="25"/>
    </location>
</feature>
<dbReference type="PANTHER" id="PTHR30203:SF25">
    <property type="entry name" value="OUTER MEMBRANE PROTEIN-RELATED"/>
    <property type="match status" value="1"/>
</dbReference>
<dbReference type="Proteomes" id="UP000637980">
    <property type="component" value="Unassembled WGS sequence"/>
</dbReference>
<accession>A0ABQ3EBV6</accession>
<comment type="subcellular location">
    <subcellularLocation>
        <location evidence="2">Cell membrane</location>
        <topology evidence="2">Lipid-anchor</topology>
    </subcellularLocation>
</comment>
<dbReference type="SUPFAM" id="SSF56954">
    <property type="entry name" value="Outer membrane efflux proteins (OEP)"/>
    <property type="match status" value="1"/>
</dbReference>
<keyword evidence="2" id="KW-0812">Transmembrane</keyword>
<keyword evidence="2" id="KW-0472">Membrane</keyword>
<feature type="chain" id="PRO_5044955846" evidence="2">
    <location>
        <begin position="26"/>
        <end position="463"/>
    </location>
</feature>
<dbReference type="Gene3D" id="2.20.200.10">
    <property type="entry name" value="Outer membrane efflux proteins (OEP)"/>
    <property type="match status" value="1"/>
</dbReference>
<dbReference type="InterPro" id="IPR010131">
    <property type="entry name" value="MdtP/NodT-like"/>
</dbReference>
<dbReference type="PANTHER" id="PTHR30203">
    <property type="entry name" value="OUTER MEMBRANE CATION EFFLUX PROTEIN"/>
    <property type="match status" value="1"/>
</dbReference>
<dbReference type="EMBL" id="BMXE01000003">
    <property type="protein sequence ID" value="GHB30024.1"/>
    <property type="molecule type" value="Genomic_DNA"/>
</dbReference>
<keyword evidence="5" id="KW-1185">Reference proteome</keyword>
<protein>
    <submittedName>
        <fullName evidence="4">RND transporter</fullName>
    </submittedName>
</protein>
<evidence type="ECO:0000313" key="5">
    <source>
        <dbReference type="Proteomes" id="UP000637980"/>
    </source>
</evidence>
<evidence type="ECO:0000256" key="3">
    <source>
        <dbReference type="SAM" id="Coils"/>
    </source>
</evidence>
<sequence>MISMALKLRQGASHLCLLSVGLALSACVAVGPDPYGEPQIQLANTFVDSKGTSAGNVAVNSFWTEYHDNTLDNLVSRGLAQNLDIIAAKERINAAEADLRGLSPLSSQLFGNTNVARQRGGSDGGPTYTNTTSALGASFVFDLFGGAQRARQGGRARYLSAETQVETTRLAWLAELIAAYSDARYNQQALTLTRSTIKGREGTLQIAQDKLEVGTGNAYDVAQAEALLQTAKADLPVFEAQFNAQVFRIATLLNEPSGPLLGKLQLGAPPLRIPAGPGTGVPADLLRNRPDVLSAQLNLSAAVAEVGVATADLLPSISLTGQVTDISSATSWSFGPQLSLPIFNQGLLRATRDRRASEAKQAEIAWRQSVSSAVEDVQTAQSNLRRYKQRVATLDQAANSYTKAYELALENYQAGSLDLLNLLDADRSRIAAQLSAAAARNDAAKAWSVLQISIGTGANAPSV</sequence>
<evidence type="ECO:0000313" key="4">
    <source>
        <dbReference type="EMBL" id="GHB30024.1"/>
    </source>
</evidence>
<feature type="coiled-coil region" evidence="3">
    <location>
        <begin position="370"/>
        <end position="404"/>
    </location>
</feature>
<dbReference type="Gene3D" id="1.20.1600.10">
    <property type="entry name" value="Outer membrane efflux proteins (OEP)"/>
    <property type="match status" value="1"/>
</dbReference>
<comment type="caution">
    <text evidence="4">The sequence shown here is derived from an EMBL/GenBank/DDBJ whole genome shotgun (WGS) entry which is preliminary data.</text>
</comment>
<proteinExistence type="inferred from homology"/>
<keyword evidence="2" id="KW-0732">Signal</keyword>
<name>A0ABQ3EBV6_9HYPH</name>
<keyword evidence="3" id="KW-0175">Coiled coil</keyword>
<keyword evidence="2" id="KW-0449">Lipoprotein</keyword>